<reference evidence="2" key="1">
    <citation type="journal article" date="2019" name="Int. J. Syst. Evol. Microbiol.">
        <title>The Global Catalogue of Microorganisms (GCM) 10K type strain sequencing project: providing services to taxonomists for standard genome sequencing and annotation.</title>
        <authorList>
            <consortium name="The Broad Institute Genomics Platform"/>
            <consortium name="The Broad Institute Genome Sequencing Center for Infectious Disease"/>
            <person name="Wu L."/>
            <person name="Ma J."/>
        </authorList>
    </citation>
    <scope>NUCLEOTIDE SEQUENCE [LARGE SCALE GENOMIC DNA]</scope>
    <source>
        <strain evidence="2">KCTC 52298</strain>
    </source>
</reference>
<organism evidence="1 2">
    <name type="scientific">Sphingobacterium tabacisoli</name>
    <dbReference type="NCBI Taxonomy" id="2044855"/>
    <lineage>
        <taxon>Bacteria</taxon>
        <taxon>Pseudomonadati</taxon>
        <taxon>Bacteroidota</taxon>
        <taxon>Sphingobacteriia</taxon>
        <taxon>Sphingobacteriales</taxon>
        <taxon>Sphingobacteriaceae</taxon>
        <taxon>Sphingobacterium</taxon>
    </lineage>
</organism>
<protein>
    <submittedName>
        <fullName evidence="1">Uncharacterized protein</fullName>
    </submittedName>
</protein>
<gene>
    <name evidence="1" type="ORF">ACFSQW_04050</name>
</gene>
<comment type="caution">
    <text evidence="1">The sequence shown here is derived from an EMBL/GenBank/DDBJ whole genome shotgun (WGS) entry which is preliminary data.</text>
</comment>
<dbReference type="Proteomes" id="UP001597440">
    <property type="component" value="Unassembled WGS sequence"/>
</dbReference>
<evidence type="ECO:0000313" key="1">
    <source>
        <dbReference type="EMBL" id="MFD2553549.1"/>
    </source>
</evidence>
<evidence type="ECO:0000313" key="2">
    <source>
        <dbReference type="Proteomes" id="UP001597440"/>
    </source>
</evidence>
<proteinExistence type="predicted"/>
<sequence>MKKISINDLGNWDIEILSRKNLKTIMGGNISCPPNQHYDDVLQNCACNAPYIPCNGQCVAPSDCDNITPCSATATCGSAPPVTCHGTYDCVKTDGYLVACTHEKGTTVVKCPGVI</sequence>
<accession>A0ABW5KXV7</accession>
<name>A0ABW5KXV7_9SPHI</name>
<keyword evidence="2" id="KW-1185">Reference proteome</keyword>
<dbReference type="EMBL" id="JBHULD010000004">
    <property type="protein sequence ID" value="MFD2553549.1"/>
    <property type="molecule type" value="Genomic_DNA"/>
</dbReference>